<proteinExistence type="predicted"/>
<evidence type="ECO:0000313" key="2">
    <source>
        <dbReference type="EMBL" id="AMP98146.1"/>
    </source>
</evidence>
<dbReference type="PATRIC" id="fig|188932.3.peg.1268"/>
<dbReference type="OrthoDB" id="761218at2"/>
<evidence type="ECO:0000313" key="3">
    <source>
        <dbReference type="Proteomes" id="UP000071561"/>
    </source>
</evidence>
<dbReference type="AlphaFoldDB" id="A0A127V9W5"/>
<protein>
    <recommendedName>
        <fullName evidence="4">MORN repeat protein</fullName>
    </recommendedName>
</protein>
<organism evidence="2 3">
    <name type="scientific">Pedobacter cryoconitis</name>
    <dbReference type="NCBI Taxonomy" id="188932"/>
    <lineage>
        <taxon>Bacteria</taxon>
        <taxon>Pseudomonadati</taxon>
        <taxon>Bacteroidota</taxon>
        <taxon>Sphingobacteriia</taxon>
        <taxon>Sphingobacteriales</taxon>
        <taxon>Sphingobacteriaceae</taxon>
        <taxon>Pedobacter</taxon>
    </lineage>
</organism>
<dbReference type="RefSeq" id="WP_157287743.1">
    <property type="nucleotide sequence ID" value="NZ_CP014504.1"/>
</dbReference>
<name>A0A127V9W5_9SPHI</name>
<evidence type="ECO:0008006" key="4">
    <source>
        <dbReference type="Google" id="ProtNLM"/>
    </source>
</evidence>
<feature type="chain" id="PRO_5007280276" description="MORN repeat protein" evidence="1">
    <location>
        <begin position="28"/>
        <end position="245"/>
    </location>
</feature>
<dbReference type="Proteomes" id="UP000071561">
    <property type="component" value="Chromosome"/>
</dbReference>
<gene>
    <name evidence="2" type="ORF">AY601_1222</name>
</gene>
<dbReference type="KEGG" id="pcm:AY601_1222"/>
<dbReference type="PROSITE" id="PS51257">
    <property type="entry name" value="PROKAR_LIPOPROTEIN"/>
    <property type="match status" value="1"/>
</dbReference>
<keyword evidence="1" id="KW-0732">Signal</keyword>
<dbReference type="EMBL" id="CP014504">
    <property type="protein sequence ID" value="AMP98146.1"/>
    <property type="molecule type" value="Genomic_DNA"/>
</dbReference>
<sequence length="245" mass="28140" precursor="true">MKKINKQFRIKTLVVAILLAGTTLSCSGQKHQPNTTTNSKNMQLPKVSGDFEKLDLNELKAKANKSHGIKVLPDRKTIEMEVYDYRFQAENGDNIRFSGDDYGEYRLEQRISNAYFNLIKIYYQNGNVKSKGLEFNVFYGTFKKGTWYSFNPEGKLTSTINYDTPFKFTFEQLVQYLEQENIPLKKGPIAQNPGYLTSIKRAVPDNQSPVWQVSWLKAPDKIEDIVISGITGKVISKRIRNYINN</sequence>
<accession>A0A127V9W5</accession>
<feature type="signal peptide" evidence="1">
    <location>
        <begin position="1"/>
        <end position="27"/>
    </location>
</feature>
<reference evidence="2 3" key="1">
    <citation type="submission" date="2016-03" db="EMBL/GenBank/DDBJ databases">
        <title>Complete genome sequence of Pedobacter cryoconitis PAMC 27485.</title>
        <authorList>
            <person name="Lee J."/>
            <person name="Kim O.-S."/>
        </authorList>
    </citation>
    <scope>NUCLEOTIDE SEQUENCE [LARGE SCALE GENOMIC DNA]</scope>
    <source>
        <strain evidence="2 3">PAMC 27485</strain>
    </source>
</reference>
<evidence type="ECO:0000256" key="1">
    <source>
        <dbReference type="SAM" id="SignalP"/>
    </source>
</evidence>
<keyword evidence="3" id="KW-1185">Reference proteome</keyword>